<dbReference type="EMBL" id="JBHUCM010000057">
    <property type="protein sequence ID" value="MFD1546138.1"/>
    <property type="molecule type" value="Genomic_DNA"/>
</dbReference>
<sequence length="160" mass="16834">MNPELEAFLPLIPRVELTDPVAARANYAKAAAARPAPDLADLEVEDRMVPADPDVVVRIYRPRQAQGAIVWLHGGGFVMGDLDTEHLWAARLADGSGAVVISVGYRRAPEHRFPAALDDVYAVLSWADEHAAELGIDAGRIAVGGHSAGGGLAAAVALRA</sequence>
<comment type="caution">
    <text evidence="3">The sequence shown here is derived from an EMBL/GenBank/DDBJ whole genome shotgun (WGS) entry which is preliminary data.</text>
</comment>
<evidence type="ECO:0000313" key="3">
    <source>
        <dbReference type="EMBL" id="MFD1546138.1"/>
    </source>
</evidence>
<name>A0ABW4GUL4_9ACTN</name>
<dbReference type="GO" id="GO:0016787">
    <property type="term" value="F:hydrolase activity"/>
    <property type="evidence" value="ECO:0007669"/>
    <property type="project" value="UniProtKB-KW"/>
</dbReference>
<feature type="non-terminal residue" evidence="3">
    <location>
        <position position="160"/>
    </location>
</feature>
<dbReference type="RefSeq" id="WP_378625875.1">
    <property type="nucleotide sequence ID" value="NZ_JBHUCM010000057.1"/>
</dbReference>
<evidence type="ECO:0000259" key="2">
    <source>
        <dbReference type="Pfam" id="PF07859"/>
    </source>
</evidence>
<dbReference type="SUPFAM" id="SSF53474">
    <property type="entry name" value="alpha/beta-Hydrolases"/>
    <property type="match status" value="1"/>
</dbReference>
<dbReference type="InterPro" id="IPR013094">
    <property type="entry name" value="AB_hydrolase_3"/>
</dbReference>
<evidence type="ECO:0000313" key="4">
    <source>
        <dbReference type="Proteomes" id="UP001597097"/>
    </source>
</evidence>
<accession>A0ABW4GUL4</accession>
<evidence type="ECO:0000256" key="1">
    <source>
        <dbReference type="ARBA" id="ARBA00022801"/>
    </source>
</evidence>
<feature type="domain" description="Alpha/beta hydrolase fold-3" evidence="2">
    <location>
        <begin position="69"/>
        <end position="160"/>
    </location>
</feature>
<dbReference type="PANTHER" id="PTHR48081">
    <property type="entry name" value="AB HYDROLASE SUPERFAMILY PROTEIN C4A8.06C"/>
    <property type="match status" value="1"/>
</dbReference>
<dbReference type="InterPro" id="IPR029058">
    <property type="entry name" value="AB_hydrolase_fold"/>
</dbReference>
<proteinExistence type="predicted"/>
<dbReference type="Gene3D" id="3.40.50.1820">
    <property type="entry name" value="alpha/beta hydrolase"/>
    <property type="match status" value="1"/>
</dbReference>
<reference evidence="4" key="1">
    <citation type="journal article" date="2019" name="Int. J. Syst. Evol. Microbiol.">
        <title>The Global Catalogue of Microorganisms (GCM) 10K type strain sequencing project: providing services to taxonomists for standard genome sequencing and annotation.</title>
        <authorList>
            <consortium name="The Broad Institute Genomics Platform"/>
            <consortium name="The Broad Institute Genome Sequencing Center for Infectious Disease"/>
            <person name="Wu L."/>
            <person name="Ma J."/>
        </authorList>
    </citation>
    <scope>NUCLEOTIDE SEQUENCE [LARGE SCALE GENOMIC DNA]</scope>
    <source>
        <strain evidence="4">CGMCC 1.15399</strain>
    </source>
</reference>
<protein>
    <submittedName>
        <fullName evidence="3">Alpha/beta hydrolase fold domain-containing protein</fullName>
    </submittedName>
</protein>
<keyword evidence="4" id="KW-1185">Reference proteome</keyword>
<dbReference type="InterPro" id="IPR050300">
    <property type="entry name" value="GDXG_lipolytic_enzyme"/>
</dbReference>
<organism evidence="3 4">
    <name type="scientific">Nonomuraea guangzhouensis</name>
    <dbReference type="NCBI Taxonomy" id="1291555"/>
    <lineage>
        <taxon>Bacteria</taxon>
        <taxon>Bacillati</taxon>
        <taxon>Actinomycetota</taxon>
        <taxon>Actinomycetes</taxon>
        <taxon>Streptosporangiales</taxon>
        <taxon>Streptosporangiaceae</taxon>
        <taxon>Nonomuraea</taxon>
    </lineage>
</organism>
<gene>
    <name evidence="3" type="ORF">ACFSJ0_54520</name>
</gene>
<dbReference type="Proteomes" id="UP001597097">
    <property type="component" value="Unassembled WGS sequence"/>
</dbReference>
<dbReference type="Pfam" id="PF07859">
    <property type="entry name" value="Abhydrolase_3"/>
    <property type="match status" value="1"/>
</dbReference>
<dbReference type="PANTHER" id="PTHR48081:SF8">
    <property type="entry name" value="ALPHA_BETA HYDROLASE FOLD-3 DOMAIN-CONTAINING PROTEIN-RELATED"/>
    <property type="match status" value="1"/>
</dbReference>
<keyword evidence="1 3" id="KW-0378">Hydrolase</keyword>